<dbReference type="InterPro" id="IPR036640">
    <property type="entry name" value="ABC1_TM_sf"/>
</dbReference>
<evidence type="ECO:0000256" key="5">
    <source>
        <dbReference type="ARBA" id="ARBA00022741"/>
    </source>
</evidence>
<keyword evidence="2" id="KW-0813">Transport</keyword>
<keyword evidence="8 9" id="KW-0472">Membrane</keyword>
<dbReference type="PANTHER" id="PTHR24223:SF443">
    <property type="entry name" value="MULTIDRUG-RESISTANCE LIKE PROTEIN 1, ISOFORM I"/>
    <property type="match status" value="1"/>
</dbReference>
<evidence type="ECO:0000259" key="10">
    <source>
        <dbReference type="PROSITE" id="PS50929"/>
    </source>
</evidence>
<feature type="domain" description="ABC transmembrane type-1" evidence="10">
    <location>
        <begin position="1"/>
        <end position="115"/>
    </location>
</feature>
<comment type="subcellular location">
    <subcellularLocation>
        <location evidence="1">Endomembrane system</location>
        <topology evidence="1">Multi-pass membrane protein</topology>
    </subcellularLocation>
</comment>
<evidence type="ECO:0000256" key="9">
    <source>
        <dbReference type="SAM" id="Phobius"/>
    </source>
</evidence>
<keyword evidence="12" id="KW-1185">Reference proteome</keyword>
<name>A0A3S5B7U5_9PLAT</name>
<keyword evidence="6" id="KW-0067">ATP-binding</keyword>
<dbReference type="GO" id="GO:0005524">
    <property type="term" value="F:ATP binding"/>
    <property type="evidence" value="ECO:0007669"/>
    <property type="project" value="UniProtKB-KW"/>
</dbReference>
<evidence type="ECO:0000256" key="8">
    <source>
        <dbReference type="ARBA" id="ARBA00023136"/>
    </source>
</evidence>
<dbReference type="OrthoDB" id="1726658at2759"/>
<comment type="caution">
    <text evidence="11">The sequence shown here is derived from an EMBL/GenBank/DDBJ whole genome shotgun (WGS) entry which is preliminary data.</text>
</comment>
<dbReference type="AlphaFoldDB" id="A0A3S5B7U5"/>
<dbReference type="Proteomes" id="UP000784294">
    <property type="component" value="Unassembled WGS sequence"/>
</dbReference>
<keyword evidence="7 9" id="KW-1133">Transmembrane helix</keyword>
<proteinExistence type="predicted"/>
<evidence type="ECO:0000256" key="7">
    <source>
        <dbReference type="ARBA" id="ARBA00022989"/>
    </source>
</evidence>
<gene>
    <name evidence="11" type="ORF">PXEA_LOCUS29777</name>
</gene>
<keyword evidence="4" id="KW-0677">Repeat</keyword>
<dbReference type="PANTHER" id="PTHR24223">
    <property type="entry name" value="ATP-BINDING CASSETTE SUB-FAMILY C"/>
    <property type="match status" value="1"/>
</dbReference>
<reference evidence="11" key="1">
    <citation type="submission" date="2018-11" db="EMBL/GenBank/DDBJ databases">
        <authorList>
            <consortium name="Pathogen Informatics"/>
        </authorList>
    </citation>
    <scope>NUCLEOTIDE SEQUENCE</scope>
</reference>
<keyword evidence="5" id="KW-0547">Nucleotide-binding</keyword>
<dbReference type="EMBL" id="CAAALY010251981">
    <property type="protein sequence ID" value="VEL36337.1"/>
    <property type="molecule type" value="Genomic_DNA"/>
</dbReference>
<evidence type="ECO:0000256" key="2">
    <source>
        <dbReference type="ARBA" id="ARBA00022448"/>
    </source>
</evidence>
<feature type="transmembrane region" description="Helical" evidence="9">
    <location>
        <begin position="28"/>
        <end position="53"/>
    </location>
</feature>
<evidence type="ECO:0000313" key="11">
    <source>
        <dbReference type="EMBL" id="VEL36337.1"/>
    </source>
</evidence>
<protein>
    <recommendedName>
        <fullName evidence="10">ABC transmembrane type-1 domain-containing protein</fullName>
    </recommendedName>
</protein>
<dbReference type="InterPro" id="IPR011527">
    <property type="entry name" value="ABC1_TM_dom"/>
</dbReference>
<organism evidence="11 12">
    <name type="scientific">Protopolystoma xenopodis</name>
    <dbReference type="NCBI Taxonomy" id="117903"/>
    <lineage>
        <taxon>Eukaryota</taxon>
        <taxon>Metazoa</taxon>
        <taxon>Spiralia</taxon>
        <taxon>Lophotrochozoa</taxon>
        <taxon>Platyhelminthes</taxon>
        <taxon>Monogenea</taxon>
        <taxon>Polyopisthocotylea</taxon>
        <taxon>Polystomatidea</taxon>
        <taxon>Polystomatidae</taxon>
        <taxon>Protopolystoma</taxon>
    </lineage>
</organism>
<dbReference type="GO" id="GO:0012505">
    <property type="term" value="C:endomembrane system"/>
    <property type="evidence" value="ECO:0007669"/>
    <property type="project" value="UniProtKB-SubCell"/>
</dbReference>
<evidence type="ECO:0000313" key="12">
    <source>
        <dbReference type="Proteomes" id="UP000784294"/>
    </source>
</evidence>
<dbReference type="GO" id="GO:0140359">
    <property type="term" value="F:ABC-type transporter activity"/>
    <property type="evidence" value="ECO:0007669"/>
    <property type="project" value="InterPro"/>
</dbReference>
<accession>A0A3S5B7U5</accession>
<keyword evidence="3 9" id="KW-0812">Transmembrane</keyword>
<dbReference type="InterPro" id="IPR050173">
    <property type="entry name" value="ABC_transporter_C-like"/>
</dbReference>
<dbReference type="GO" id="GO:0016020">
    <property type="term" value="C:membrane"/>
    <property type="evidence" value="ECO:0007669"/>
    <property type="project" value="InterPro"/>
</dbReference>
<sequence length="117" mass="13467">MYAWEPAFEKRIFFLRWSEMAQLIRVSFGYGVVQLIWSMAPFAVLLLTFSIYINKVIAYNSSNAWISYVNTNITTNESISEGLLTPEKIFVSVALFNLLRMPLTMLPWSISSLVMVN</sequence>
<evidence type="ECO:0000256" key="1">
    <source>
        <dbReference type="ARBA" id="ARBA00004127"/>
    </source>
</evidence>
<evidence type="ECO:0000256" key="3">
    <source>
        <dbReference type="ARBA" id="ARBA00022692"/>
    </source>
</evidence>
<dbReference type="Gene3D" id="1.20.1560.10">
    <property type="entry name" value="ABC transporter type 1, transmembrane domain"/>
    <property type="match status" value="1"/>
</dbReference>
<evidence type="ECO:0000256" key="4">
    <source>
        <dbReference type="ARBA" id="ARBA00022737"/>
    </source>
</evidence>
<evidence type="ECO:0000256" key="6">
    <source>
        <dbReference type="ARBA" id="ARBA00022840"/>
    </source>
</evidence>
<dbReference type="PROSITE" id="PS50929">
    <property type="entry name" value="ABC_TM1F"/>
    <property type="match status" value="1"/>
</dbReference>